<dbReference type="RefSeq" id="WP_210598774.1">
    <property type="nucleotide sequence ID" value="NZ_JAGKSQ010000008.1"/>
</dbReference>
<accession>A0A940WUD9</accession>
<name>A0A940WUD9_9BACI</name>
<gene>
    <name evidence="1" type="ORF">J7W16_17515</name>
</gene>
<reference evidence="1" key="1">
    <citation type="submission" date="2021-03" db="EMBL/GenBank/DDBJ databases">
        <title>Bacillus suaedae sp. nov., isolated from Suaeda aralocaspica.</title>
        <authorList>
            <person name="Lei R.F.R."/>
        </authorList>
    </citation>
    <scope>NUCLEOTIDE SEQUENCE</scope>
    <source>
        <strain evidence="1">YZJH907-2</strain>
    </source>
</reference>
<dbReference type="AlphaFoldDB" id="A0A940WUD9"/>
<sequence length="65" mass="7253">MVAYDLVLDEQGPDDASIEIDQLPFIYDNKTEDEIGAYVKIDFVASQGLKMINANQTLAYALNLK</sequence>
<evidence type="ECO:0000313" key="1">
    <source>
        <dbReference type="EMBL" id="MBP3952924.1"/>
    </source>
</evidence>
<comment type="caution">
    <text evidence="1">The sequence shown here is derived from an EMBL/GenBank/DDBJ whole genome shotgun (WGS) entry which is preliminary data.</text>
</comment>
<keyword evidence="2" id="KW-1185">Reference proteome</keyword>
<organism evidence="1 2">
    <name type="scientific">Halalkalibacter suaedae</name>
    <dbReference type="NCBI Taxonomy" id="2822140"/>
    <lineage>
        <taxon>Bacteria</taxon>
        <taxon>Bacillati</taxon>
        <taxon>Bacillota</taxon>
        <taxon>Bacilli</taxon>
        <taxon>Bacillales</taxon>
        <taxon>Bacillaceae</taxon>
        <taxon>Halalkalibacter</taxon>
    </lineage>
</organism>
<evidence type="ECO:0000313" key="2">
    <source>
        <dbReference type="Proteomes" id="UP000678228"/>
    </source>
</evidence>
<dbReference type="EMBL" id="JAGKSQ010000008">
    <property type="protein sequence ID" value="MBP3952924.1"/>
    <property type="molecule type" value="Genomic_DNA"/>
</dbReference>
<protein>
    <submittedName>
        <fullName evidence="1">Uncharacterized protein</fullName>
    </submittedName>
</protein>
<proteinExistence type="predicted"/>
<dbReference type="Proteomes" id="UP000678228">
    <property type="component" value="Unassembled WGS sequence"/>
</dbReference>